<dbReference type="PANTHER" id="PTHR45947">
    <property type="entry name" value="SULFOQUINOVOSYL TRANSFERASE SQD2"/>
    <property type="match status" value="1"/>
</dbReference>
<dbReference type="Gene3D" id="3.40.50.2000">
    <property type="entry name" value="Glycogen Phosphorylase B"/>
    <property type="match status" value="2"/>
</dbReference>
<accession>A0AA95JDG2</accession>
<evidence type="ECO:0000313" key="3">
    <source>
        <dbReference type="Proteomes" id="UP001178662"/>
    </source>
</evidence>
<dbReference type="Pfam" id="PF13579">
    <property type="entry name" value="Glyco_trans_4_4"/>
    <property type="match status" value="1"/>
</dbReference>
<reference evidence="2" key="1">
    <citation type="submission" date="2023-03" db="EMBL/GenBank/DDBJ databases">
        <title>Andean soil-derived lignocellulolytic bacterial consortium as a source of novel taxa and putative plastic-active enzymes.</title>
        <authorList>
            <person name="Diaz-Garcia L."/>
            <person name="Chuvochina M."/>
            <person name="Feuerriegel G."/>
            <person name="Bunk B."/>
            <person name="Sproer C."/>
            <person name="Streit W.R."/>
            <person name="Rodriguez L.M."/>
            <person name="Overmann J."/>
            <person name="Jimenez D.J."/>
        </authorList>
    </citation>
    <scope>NUCLEOTIDE SEQUENCE</scope>
    <source>
        <strain evidence="2">MAG 2441</strain>
    </source>
</reference>
<dbReference type="Proteomes" id="UP001178662">
    <property type="component" value="Chromosome"/>
</dbReference>
<dbReference type="GO" id="GO:0016758">
    <property type="term" value="F:hexosyltransferase activity"/>
    <property type="evidence" value="ECO:0007669"/>
    <property type="project" value="TreeGrafter"/>
</dbReference>
<organism evidence="2 3">
    <name type="scientific">Candidatus Cohnella colombiensis</name>
    <dbReference type="NCBI Taxonomy" id="3121368"/>
    <lineage>
        <taxon>Bacteria</taxon>
        <taxon>Bacillati</taxon>
        <taxon>Bacillota</taxon>
        <taxon>Bacilli</taxon>
        <taxon>Bacillales</taxon>
        <taxon>Paenibacillaceae</taxon>
        <taxon>Cohnella</taxon>
    </lineage>
</organism>
<evidence type="ECO:0000313" key="2">
    <source>
        <dbReference type="EMBL" id="WEK54937.1"/>
    </source>
</evidence>
<dbReference type="InterPro" id="IPR028098">
    <property type="entry name" value="Glyco_trans_4-like_N"/>
</dbReference>
<keyword evidence="3" id="KW-1185">Reference proteome</keyword>
<keyword evidence="2" id="KW-0328">Glycosyltransferase</keyword>
<name>A0AA95JDG2_9BACL</name>
<dbReference type="AlphaFoldDB" id="A0AA95JDG2"/>
<protein>
    <submittedName>
        <fullName evidence="2">Glycosyltransferase</fullName>
        <ecNumber evidence="2">2.4.-.-</ecNumber>
    </submittedName>
</protein>
<dbReference type="Pfam" id="PF13692">
    <property type="entry name" value="Glyco_trans_1_4"/>
    <property type="match status" value="1"/>
</dbReference>
<dbReference type="PANTHER" id="PTHR45947:SF3">
    <property type="entry name" value="SULFOQUINOVOSYL TRANSFERASE SQD2"/>
    <property type="match status" value="1"/>
</dbReference>
<gene>
    <name evidence="2" type="ORF">P0Y55_02305</name>
</gene>
<sequence length="364" mass="41131">MEQFDVLAFATQGNNGDDERRLQQLLSRVRTSFFPIERVKKRQTFWALLRYIVRERPKLVVMEGTGLFGGLALLIGSRFGKVPYVISSGDAVGPYIASKHPMLGPLFHWYERRLYRNAIGFIGWSPYLTGRALTYGTKFAMTAPGWAPSALTDAQHDEARADIRTQYGIPNEQIVIGIVGSLNWNKRVGYCYGYELVKAVLSVKRQDITVLIVGDGDGKSKLEQLAMQAGANRVIFTGRVLREEVPKYMSAMDLASLPQSIDQVGSFRYTTKVSEYLAAALPIVMGKTPMSYDLNGDWIYRIQGNKPWEPAYIAALGELLEQITLEDIQQRRHKVPKHSPVFNKEVQIHNVSDFIQDILLEVKR</sequence>
<dbReference type="InterPro" id="IPR050194">
    <property type="entry name" value="Glycosyltransferase_grp1"/>
</dbReference>
<dbReference type="EMBL" id="CP119317">
    <property type="protein sequence ID" value="WEK54937.1"/>
    <property type="molecule type" value="Genomic_DNA"/>
</dbReference>
<dbReference type="SUPFAM" id="SSF53756">
    <property type="entry name" value="UDP-Glycosyltransferase/glycogen phosphorylase"/>
    <property type="match status" value="1"/>
</dbReference>
<feature type="domain" description="Glycosyltransferase subfamily 4-like N-terminal" evidence="1">
    <location>
        <begin position="5"/>
        <end position="136"/>
    </location>
</feature>
<evidence type="ECO:0000259" key="1">
    <source>
        <dbReference type="Pfam" id="PF13579"/>
    </source>
</evidence>
<keyword evidence="2" id="KW-0808">Transferase</keyword>
<dbReference type="EC" id="2.4.-.-" evidence="2"/>
<proteinExistence type="predicted"/>